<dbReference type="GO" id="GO:0016787">
    <property type="term" value="F:hydrolase activity"/>
    <property type="evidence" value="ECO:0007669"/>
    <property type="project" value="UniProtKB-KW"/>
</dbReference>
<dbReference type="RefSeq" id="WP_248825472.1">
    <property type="nucleotide sequence ID" value="NZ_JALKFT010000015.1"/>
</dbReference>
<dbReference type="Pfam" id="PF00561">
    <property type="entry name" value="Abhydrolase_1"/>
    <property type="match status" value="1"/>
</dbReference>
<reference evidence="2 3" key="1">
    <citation type="submission" date="2022-04" db="EMBL/GenBank/DDBJ databases">
        <title>Genome diversity in the genus Frankia.</title>
        <authorList>
            <person name="Carlos-Shanley C."/>
            <person name="Hahn D."/>
        </authorList>
    </citation>
    <scope>NUCLEOTIDE SEQUENCE [LARGE SCALE GENOMIC DNA]</scope>
    <source>
        <strain evidence="2 3">Ag45/Mut15</strain>
    </source>
</reference>
<dbReference type="PANTHER" id="PTHR43433:SF5">
    <property type="entry name" value="AB HYDROLASE-1 DOMAIN-CONTAINING PROTEIN"/>
    <property type="match status" value="1"/>
</dbReference>
<feature type="domain" description="AB hydrolase-1" evidence="1">
    <location>
        <begin position="23"/>
        <end position="268"/>
    </location>
</feature>
<dbReference type="EMBL" id="JALKFT010000015">
    <property type="protein sequence ID" value="MCK9877199.1"/>
    <property type="molecule type" value="Genomic_DNA"/>
</dbReference>
<protein>
    <submittedName>
        <fullName evidence="2">Alpha/beta hydrolase</fullName>
    </submittedName>
</protein>
<dbReference type="PANTHER" id="PTHR43433">
    <property type="entry name" value="HYDROLASE, ALPHA/BETA FOLD FAMILY PROTEIN"/>
    <property type="match status" value="1"/>
</dbReference>
<evidence type="ECO:0000313" key="3">
    <source>
        <dbReference type="Proteomes" id="UP001201873"/>
    </source>
</evidence>
<dbReference type="SUPFAM" id="SSF53474">
    <property type="entry name" value="alpha/beta-Hydrolases"/>
    <property type="match status" value="1"/>
</dbReference>
<evidence type="ECO:0000313" key="2">
    <source>
        <dbReference type="EMBL" id="MCK9877199.1"/>
    </source>
</evidence>
<proteinExistence type="predicted"/>
<dbReference type="InterPro" id="IPR029058">
    <property type="entry name" value="AB_hydrolase_fold"/>
</dbReference>
<dbReference type="InterPro" id="IPR000073">
    <property type="entry name" value="AB_hydrolase_1"/>
</dbReference>
<sequence>MSIVMANGLQLAYEIHGDNGGRPLLLIGGLGQQRAGWHPDLLVALARRGYRVVVFDNRDVGESTHLDALGQPDLAAILAGRFEHAPYTLADLAEDALGLLDALRIESAHLVGQSMGGMIAQVAALRQPGRVRSLTSLMSHPGDHRVQPRPEALGLFMRPAPDSLETSLLAAQEAQRVLGSPEFPSDEAWLAQRTRIYWERRSDPNGLLRQAAALLSAPDRTADLATLTTPTLVVHGGADPLVPVLGGRLTAAAIPAAELFEIDGMGHDLPRPVWDRLLDKLEDVVDRGEAGRASLAAAS</sequence>
<dbReference type="Proteomes" id="UP001201873">
    <property type="component" value="Unassembled WGS sequence"/>
</dbReference>
<accession>A0ABT0K073</accession>
<evidence type="ECO:0000259" key="1">
    <source>
        <dbReference type="Pfam" id="PF00561"/>
    </source>
</evidence>
<organism evidence="2 3">
    <name type="scientific">Frankia umida</name>
    <dbReference type="NCBI Taxonomy" id="573489"/>
    <lineage>
        <taxon>Bacteria</taxon>
        <taxon>Bacillati</taxon>
        <taxon>Actinomycetota</taxon>
        <taxon>Actinomycetes</taxon>
        <taxon>Frankiales</taxon>
        <taxon>Frankiaceae</taxon>
        <taxon>Frankia</taxon>
    </lineage>
</organism>
<comment type="caution">
    <text evidence="2">The sequence shown here is derived from an EMBL/GenBank/DDBJ whole genome shotgun (WGS) entry which is preliminary data.</text>
</comment>
<dbReference type="InterPro" id="IPR050471">
    <property type="entry name" value="AB_hydrolase"/>
</dbReference>
<keyword evidence="3" id="KW-1185">Reference proteome</keyword>
<dbReference type="Gene3D" id="3.40.50.1820">
    <property type="entry name" value="alpha/beta hydrolase"/>
    <property type="match status" value="1"/>
</dbReference>
<name>A0ABT0K073_9ACTN</name>
<gene>
    <name evidence="2" type="ORF">MXD59_15680</name>
</gene>
<keyword evidence="2" id="KW-0378">Hydrolase</keyword>